<dbReference type="PANTHER" id="PTHR10353">
    <property type="entry name" value="GLYCOSYL HYDROLASE"/>
    <property type="match status" value="1"/>
</dbReference>
<dbReference type="Pfam" id="PF00232">
    <property type="entry name" value="Glyco_hydro_1"/>
    <property type="match status" value="1"/>
</dbReference>
<dbReference type="GO" id="GO:0005975">
    <property type="term" value="P:carbohydrate metabolic process"/>
    <property type="evidence" value="ECO:0007669"/>
    <property type="project" value="InterPro"/>
</dbReference>
<organism evidence="8 9">
    <name type="scientific">Megalurothrips usitatus</name>
    <name type="common">bean blossom thrips</name>
    <dbReference type="NCBI Taxonomy" id="439358"/>
    <lineage>
        <taxon>Eukaryota</taxon>
        <taxon>Metazoa</taxon>
        <taxon>Ecdysozoa</taxon>
        <taxon>Arthropoda</taxon>
        <taxon>Hexapoda</taxon>
        <taxon>Insecta</taxon>
        <taxon>Pterygota</taxon>
        <taxon>Neoptera</taxon>
        <taxon>Paraneoptera</taxon>
        <taxon>Thysanoptera</taxon>
        <taxon>Terebrantia</taxon>
        <taxon>Thripoidea</taxon>
        <taxon>Thripidae</taxon>
        <taxon>Megalurothrips</taxon>
    </lineage>
</organism>
<sequence>MKLYGAQTLWLVARLALATSSTTAPPSTDDPALELLFPEDFLFSSATASYQVEGAWNVSGKGESIWDRTTHEHPEKILDHSNGDVACDSYHKYKEDIQLAKSLGTPMYRFSLSWPRLLPTGALDVVNDDGVRYYNAVIDECIANGIEPVVTIFHWDLPQPLQDLGGFSNGIIADYFEDFAGLVFDKFGGKVKWWLTLNEPYTLCQEGYGNGAKAPLVVAEGRANYLCAHTMLKAHARAYRLYQRKFKAAQRGKVGISVNSYCFWPKNATDLDDQAASNRWQQFILGWFANPIFSKDGDYPAIMKEYIRDASLRQGLKRSRLPEFSQEEIQMIRGSADFMGFNTYSSRLVSSAPAGSGKPSSTALVDDGQVIVTTDPSWETTIAPWHFVVPEGMRRVLNWIKKEYGNPSVFITENGYPDGGDLKDVGRVNYYRSYLREVLKAIHYDNCTVIGYTAWSLMDNFEWFYGYANRFGLFHVDFNDPEKPRTAKMSAEFYKRLVSTRKLPKDGDVIFLPSPPSERRP</sequence>
<evidence type="ECO:0000256" key="3">
    <source>
        <dbReference type="ARBA" id="ARBA00022801"/>
    </source>
</evidence>
<feature type="chain" id="PRO_5043619640" description="Myrosinase 1-like" evidence="7">
    <location>
        <begin position="19"/>
        <end position="521"/>
    </location>
</feature>
<evidence type="ECO:0008006" key="10">
    <source>
        <dbReference type="Google" id="ProtNLM"/>
    </source>
</evidence>
<evidence type="ECO:0000313" key="9">
    <source>
        <dbReference type="Proteomes" id="UP001075354"/>
    </source>
</evidence>
<name>A0AAV7XME4_9NEOP</name>
<evidence type="ECO:0000256" key="4">
    <source>
        <dbReference type="ARBA" id="ARBA00023180"/>
    </source>
</evidence>
<evidence type="ECO:0000313" key="8">
    <source>
        <dbReference type="EMBL" id="KAJ1524598.1"/>
    </source>
</evidence>
<keyword evidence="4" id="KW-0325">Glycoprotein</keyword>
<dbReference type="PANTHER" id="PTHR10353:SF36">
    <property type="entry name" value="LP05116P"/>
    <property type="match status" value="1"/>
</dbReference>
<dbReference type="PRINTS" id="PR00131">
    <property type="entry name" value="GLHYDRLASE1"/>
</dbReference>
<feature type="signal peptide" evidence="7">
    <location>
        <begin position="1"/>
        <end position="18"/>
    </location>
</feature>
<reference evidence="8" key="1">
    <citation type="submission" date="2022-12" db="EMBL/GenBank/DDBJ databases">
        <title>Chromosome-level genome assembly of the bean flower thrips Megalurothrips usitatus.</title>
        <authorList>
            <person name="Ma L."/>
            <person name="Liu Q."/>
            <person name="Li H."/>
            <person name="Cai W."/>
        </authorList>
    </citation>
    <scope>NUCLEOTIDE SEQUENCE</scope>
    <source>
        <strain evidence="8">Cailab_2022a</strain>
    </source>
</reference>
<keyword evidence="3" id="KW-0378">Hydrolase</keyword>
<dbReference type="Gene3D" id="3.20.20.80">
    <property type="entry name" value="Glycosidases"/>
    <property type="match status" value="1"/>
</dbReference>
<accession>A0AAV7XME4</accession>
<comment type="subunit">
    <text evidence="2">Homodimer.</text>
</comment>
<dbReference type="FunFam" id="3.20.20.80:FF:000013">
    <property type="entry name" value="lactase-phlorizin hydrolase"/>
    <property type="match status" value="1"/>
</dbReference>
<dbReference type="InterPro" id="IPR033132">
    <property type="entry name" value="GH_1_N_CS"/>
</dbReference>
<evidence type="ECO:0000256" key="6">
    <source>
        <dbReference type="RuleBase" id="RU003690"/>
    </source>
</evidence>
<comment type="caution">
    <text evidence="8">The sequence shown here is derived from an EMBL/GenBank/DDBJ whole genome shotgun (WGS) entry which is preliminary data.</text>
</comment>
<dbReference type="EMBL" id="JAPTSV010000009">
    <property type="protein sequence ID" value="KAJ1524598.1"/>
    <property type="molecule type" value="Genomic_DNA"/>
</dbReference>
<dbReference type="GO" id="GO:0008422">
    <property type="term" value="F:beta-glucosidase activity"/>
    <property type="evidence" value="ECO:0007669"/>
    <property type="project" value="TreeGrafter"/>
</dbReference>
<dbReference type="InterPro" id="IPR001360">
    <property type="entry name" value="Glyco_hydro_1"/>
</dbReference>
<evidence type="ECO:0000256" key="1">
    <source>
        <dbReference type="ARBA" id="ARBA00010838"/>
    </source>
</evidence>
<dbReference type="AlphaFoldDB" id="A0AAV7XME4"/>
<keyword evidence="5" id="KW-0326">Glycosidase</keyword>
<evidence type="ECO:0000256" key="7">
    <source>
        <dbReference type="SAM" id="SignalP"/>
    </source>
</evidence>
<keyword evidence="7" id="KW-0732">Signal</keyword>
<protein>
    <recommendedName>
        <fullName evidence="10">Myrosinase 1-like</fullName>
    </recommendedName>
</protein>
<keyword evidence="9" id="KW-1185">Reference proteome</keyword>
<evidence type="ECO:0000256" key="2">
    <source>
        <dbReference type="ARBA" id="ARBA00011738"/>
    </source>
</evidence>
<dbReference type="InterPro" id="IPR017853">
    <property type="entry name" value="GH"/>
</dbReference>
<dbReference type="SUPFAM" id="SSF51445">
    <property type="entry name" value="(Trans)glycosidases"/>
    <property type="match status" value="1"/>
</dbReference>
<proteinExistence type="inferred from homology"/>
<gene>
    <name evidence="8" type="ORF">ONE63_011083</name>
</gene>
<dbReference type="Proteomes" id="UP001075354">
    <property type="component" value="Chromosome 9"/>
</dbReference>
<comment type="similarity">
    <text evidence="1 6">Belongs to the glycosyl hydrolase 1 family.</text>
</comment>
<dbReference type="PROSITE" id="PS00653">
    <property type="entry name" value="GLYCOSYL_HYDROL_F1_2"/>
    <property type="match status" value="1"/>
</dbReference>
<evidence type="ECO:0000256" key="5">
    <source>
        <dbReference type="ARBA" id="ARBA00023295"/>
    </source>
</evidence>